<dbReference type="AlphaFoldDB" id="A0A9N7TJJ1"/>
<reference evidence="2" key="1">
    <citation type="submission" date="2020-03" db="EMBL/GenBank/DDBJ databases">
        <authorList>
            <person name="Weist P."/>
        </authorList>
    </citation>
    <scope>NUCLEOTIDE SEQUENCE</scope>
</reference>
<feature type="region of interest" description="Disordered" evidence="1">
    <location>
        <begin position="1"/>
        <end position="31"/>
    </location>
</feature>
<evidence type="ECO:0000313" key="2">
    <source>
        <dbReference type="EMBL" id="CAB1414232.1"/>
    </source>
</evidence>
<name>A0A9N7TJJ1_PLEPL</name>
<evidence type="ECO:0000256" key="1">
    <source>
        <dbReference type="SAM" id="MobiDB-lite"/>
    </source>
</evidence>
<gene>
    <name evidence="2" type="ORF">PLEPLA_LOCUS1939</name>
</gene>
<protein>
    <submittedName>
        <fullName evidence="2">Uncharacterized protein</fullName>
    </submittedName>
</protein>
<feature type="compositionally biased region" description="Polar residues" evidence="1">
    <location>
        <begin position="7"/>
        <end position="18"/>
    </location>
</feature>
<comment type="caution">
    <text evidence="2">The sequence shown here is derived from an EMBL/GenBank/DDBJ whole genome shotgun (WGS) entry which is preliminary data.</text>
</comment>
<sequence>MKFRSRQYLQEENNSSTEAIKAELPEPASPSVCAGRSPGVLRAAVGAQSTLQDAMGSHRGSATVMPITTLEARLVAGDVERGLCGFVWGSWSAGEEKDLQRDLPGPEKGKNGARVGWGCRMPRPLVPSRPGLHSQSLALTHALNQTQAPTATSVTQEADTGA</sequence>
<feature type="compositionally biased region" description="Basic and acidic residues" evidence="1">
    <location>
        <begin position="97"/>
        <end position="110"/>
    </location>
</feature>
<evidence type="ECO:0000313" key="3">
    <source>
        <dbReference type="Proteomes" id="UP001153269"/>
    </source>
</evidence>
<keyword evidence="3" id="KW-1185">Reference proteome</keyword>
<dbReference type="EMBL" id="CADEAL010000093">
    <property type="protein sequence ID" value="CAB1414232.1"/>
    <property type="molecule type" value="Genomic_DNA"/>
</dbReference>
<proteinExistence type="predicted"/>
<dbReference type="Proteomes" id="UP001153269">
    <property type="component" value="Unassembled WGS sequence"/>
</dbReference>
<feature type="region of interest" description="Disordered" evidence="1">
    <location>
        <begin position="97"/>
        <end position="133"/>
    </location>
</feature>
<organism evidence="2 3">
    <name type="scientific">Pleuronectes platessa</name>
    <name type="common">European plaice</name>
    <dbReference type="NCBI Taxonomy" id="8262"/>
    <lineage>
        <taxon>Eukaryota</taxon>
        <taxon>Metazoa</taxon>
        <taxon>Chordata</taxon>
        <taxon>Craniata</taxon>
        <taxon>Vertebrata</taxon>
        <taxon>Euteleostomi</taxon>
        <taxon>Actinopterygii</taxon>
        <taxon>Neopterygii</taxon>
        <taxon>Teleostei</taxon>
        <taxon>Neoteleostei</taxon>
        <taxon>Acanthomorphata</taxon>
        <taxon>Carangaria</taxon>
        <taxon>Pleuronectiformes</taxon>
        <taxon>Pleuronectoidei</taxon>
        <taxon>Pleuronectidae</taxon>
        <taxon>Pleuronectes</taxon>
    </lineage>
</organism>
<accession>A0A9N7TJJ1</accession>